<proteinExistence type="predicted"/>
<keyword evidence="3" id="KW-1185">Reference proteome</keyword>
<evidence type="ECO:0000313" key="3">
    <source>
        <dbReference type="Proteomes" id="UP001285441"/>
    </source>
</evidence>
<feature type="region of interest" description="Disordered" evidence="1">
    <location>
        <begin position="210"/>
        <end position="264"/>
    </location>
</feature>
<evidence type="ECO:0000313" key="2">
    <source>
        <dbReference type="EMBL" id="KAK3391307.1"/>
    </source>
</evidence>
<feature type="compositionally biased region" description="Polar residues" evidence="1">
    <location>
        <begin position="729"/>
        <end position="740"/>
    </location>
</feature>
<comment type="caution">
    <text evidence="2">The sequence shown here is derived from an EMBL/GenBank/DDBJ whole genome shotgun (WGS) entry which is preliminary data.</text>
</comment>
<accession>A0AAE0P160</accession>
<evidence type="ECO:0000256" key="1">
    <source>
        <dbReference type="SAM" id="MobiDB-lite"/>
    </source>
</evidence>
<sequence length="957" mass="105289">MSLITASQITLRTRCANPIPQASRWLPPPWAQQQRRAIRFGRMWTSYLDPELQRDFCRRHRSPNKYGETPKTRATWEWDNVLSAYQPQDSLHSELKHAISQQESFANARNEDTPQPIAKGSRRRTPDNPDGVRPGQSIEDAERAPLEDLLFGHKGNHWSPRVTRRKHWWTPKPNNSLTDSLAEKVDNAAAVGAASDGYIDPITNRRVHKSSLDTAYTTPDGGVEPSASSFKSYRSQFSPLSPPKIEAAPQETSSIPLSEPSREPVLESDGYVANHSNPLLDALVSNHKDVSWHHSDGIKQSAGSTSAPSWQLGSKAPEFADLDRYRPAVNSKHQSHAEATAQGYEDLDRYTSVRSREPDGTYNSAAKSTVNKQELGDYQAYLNHEPNGKYHASYDEAPAQEELDEYRKPFFSHEPNGKYAANTTPLPRDKADLAKYQQGFRSHEPDGKYASRNAMFANDTADLESYGAFRSHEPNGKYAVTDAVLRAEISDAESYTAFRSHEPDGKYAKAGFSLTSEPSDLWQYQAVRSHNPDSKYTAQVESPSETPDLGNHEAFGYEDSETQCSPPANTPAEEPEYEAVRYNEPDGKPASEGSKNDFDPPELSQYRAIRWNEPDGKPISQQKEYPSNSSLGGEPSGETEEESNEYRQMLDRLMARSAAESDEASTQPQPQQAVMAEAAAAVSEDVKCLQPALDRLNETQQQDTGKSPAVPIADEPETDMAGSVDEQETPSVDTTSGTATPRETTTIYKILAYDQTVQCVDIAETTSIVPDSTAPLTPAEVLLRISNPSKFFPHFAPLQAQGFEIVSGSGDVLIFRKVRSTAEATATPPPASQPVHAINPIDMMGSVRDTPRDFSGAAGRFASPTGFVNYNLPPPNVAPVAPPPRLDSKIDVRREEPVFSGPKADHFETGENNTKNLSLAKRVLVGAVWMAGISYSLGVVGEYFKTGGSNGKGPKGF</sequence>
<reference evidence="2" key="1">
    <citation type="journal article" date="2023" name="Mol. Phylogenet. Evol.">
        <title>Genome-scale phylogeny and comparative genomics of the fungal order Sordariales.</title>
        <authorList>
            <person name="Hensen N."/>
            <person name="Bonometti L."/>
            <person name="Westerberg I."/>
            <person name="Brannstrom I.O."/>
            <person name="Guillou S."/>
            <person name="Cros-Aarteil S."/>
            <person name="Calhoun S."/>
            <person name="Haridas S."/>
            <person name="Kuo A."/>
            <person name="Mondo S."/>
            <person name="Pangilinan J."/>
            <person name="Riley R."/>
            <person name="LaButti K."/>
            <person name="Andreopoulos B."/>
            <person name="Lipzen A."/>
            <person name="Chen C."/>
            <person name="Yan M."/>
            <person name="Daum C."/>
            <person name="Ng V."/>
            <person name="Clum A."/>
            <person name="Steindorff A."/>
            <person name="Ohm R.A."/>
            <person name="Martin F."/>
            <person name="Silar P."/>
            <person name="Natvig D.O."/>
            <person name="Lalanne C."/>
            <person name="Gautier V."/>
            <person name="Ament-Velasquez S.L."/>
            <person name="Kruys A."/>
            <person name="Hutchinson M.I."/>
            <person name="Powell A.J."/>
            <person name="Barry K."/>
            <person name="Miller A.N."/>
            <person name="Grigoriev I.V."/>
            <person name="Debuchy R."/>
            <person name="Gladieux P."/>
            <person name="Hiltunen Thoren M."/>
            <person name="Johannesson H."/>
        </authorList>
    </citation>
    <scope>NUCLEOTIDE SEQUENCE</scope>
    <source>
        <strain evidence="2">CBS 232.78</strain>
    </source>
</reference>
<feature type="region of interest" description="Disordered" evidence="1">
    <location>
        <begin position="104"/>
        <end position="141"/>
    </location>
</feature>
<feature type="compositionally biased region" description="Polar residues" evidence="1">
    <location>
        <begin position="619"/>
        <end position="628"/>
    </location>
</feature>
<feature type="region of interest" description="Disordered" evidence="1">
    <location>
        <begin position="696"/>
        <end position="740"/>
    </location>
</feature>
<feature type="region of interest" description="Disordered" evidence="1">
    <location>
        <begin position="530"/>
        <end position="678"/>
    </location>
</feature>
<dbReference type="Proteomes" id="UP001285441">
    <property type="component" value="Unassembled WGS sequence"/>
</dbReference>
<feature type="compositionally biased region" description="Polar residues" evidence="1">
    <location>
        <begin position="226"/>
        <end position="239"/>
    </location>
</feature>
<reference evidence="2" key="2">
    <citation type="submission" date="2023-06" db="EMBL/GenBank/DDBJ databases">
        <authorList>
            <consortium name="Lawrence Berkeley National Laboratory"/>
            <person name="Haridas S."/>
            <person name="Hensen N."/>
            <person name="Bonometti L."/>
            <person name="Westerberg I."/>
            <person name="Brannstrom I.O."/>
            <person name="Guillou S."/>
            <person name="Cros-Aarteil S."/>
            <person name="Calhoun S."/>
            <person name="Kuo A."/>
            <person name="Mondo S."/>
            <person name="Pangilinan J."/>
            <person name="Riley R."/>
            <person name="LaButti K."/>
            <person name="Andreopoulos B."/>
            <person name="Lipzen A."/>
            <person name="Chen C."/>
            <person name="Yanf M."/>
            <person name="Daum C."/>
            <person name="Ng V."/>
            <person name="Clum A."/>
            <person name="Steindorff A."/>
            <person name="Ohm R."/>
            <person name="Martin F."/>
            <person name="Silar P."/>
            <person name="Natvig D."/>
            <person name="Lalanne C."/>
            <person name="Gautier V."/>
            <person name="Ament-velasquez S.L."/>
            <person name="Kruys A."/>
            <person name="Hutchinson M.I."/>
            <person name="Powell A.J."/>
            <person name="Barry K."/>
            <person name="Miller A.N."/>
            <person name="Grigoriev I.V."/>
            <person name="Debuchy R."/>
            <person name="Gladieux P."/>
            <person name="Thoren M.H."/>
            <person name="Johannesson H."/>
        </authorList>
    </citation>
    <scope>NUCLEOTIDE SEQUENCE</scope>
    <source>
        <strain evidence="2">CBS 232.78</strain>
    </source>
</reference>
<feature type="compositionally biased region" description="Low complexity" evidence="1">
    <location>
        <begin position="667"/>
        <end position="678"/>
    </location>
</feature>
<feature type="compositionally biased region" description="Polar residues" evidence="1">
    <location>
        <begin position="534"/>
        <end position="545"/>
    </location>
</feature>
<dbReference type="AlphaFoldDB" id="A0AAE0P160"/>
<feature type="region of interest" description="Disordered" evidence="1">
    <location>
        <begin position="294"/>
        <end position="313"/>
    </location>
</feature>
<feature type="compositionally biased region" description="Basic and acidic residues" evidence="1">
    <location>
        <begin position="644"/>
        <end position="654"/>
    </location>
</feature>
<feature type="compositionally biased region" description="Basic and acidic residues" evidence="1">
    <location>
        <begin position="578"/>
        <end position="598"/>
    </location>
</feature>
<organism evidence="2 3">
    <name type="scientific">Podospora didyma</name>
    <dbReference type="NCBI Taxonomy" id="330526"/>
    <lineage>
        <taxon>Eukaryota</taxon>
        <taxon>Fungi</taxon>
        <taxon>Dikarya</taxon>
        <taxon>Ascomycota</taxon>
        <taxon>Pezizomycotina</taxon>
        <taxon>Sordariomycetes</taxon>
        <taxon>Sordariomycetidae</taxon>
        <taxon>Sordariales</taxon>
        <taxon>Podosporaceae</taxon>
        <taxon>Podospora</taxon>
    </lineage>
</organism>
<name>A0AAE0P160_9PEZI</name>
<feature type="region of interest" description="Disordered" evidence="1">
    <location>
        <begin position="329"/>
        <end position="349"/>
    </location>
</feature>
<feature type="compositionally biased region" description="Polar residues" evidence="1">
    <location>
        <begin position="301"/>
        <end position="312"/>
    </location>
</feature>
<protein>
    <submittedName>
        <fullName evidence="2">Uncharacterized protein</fullName>
    </submittedName>
</protein>
<dbReference type="EMBL" id="JAULSW010000002">
    <property type="protein sequence ID" value="KAK3391307.1"/>
    <property type="molecule type" value="Genomic_DNA"/>
</dbReference>
<gene>
    <name evidence="2" type="ORF">B0H63DRAFT_520498</name>
</gene>